<accession>A0A836ALU9</accession>
<dbReference type="Proteomes" id="UP000664991">
    <property type="component" value="Unassembled WGS sequence"/>
</dbReference>
<gene>
    <name evidence="2" type="ORF">JEQ12_008804</name>
</gene>
<keyword evidence="1" id="KW-0416">Keratin</keyword>
<dbReference type="InterPro" id="IPR007659">
    <property type="entry name" value="Keratin_matx"/>
</dbReference>
<dbReference type="EMBL" id="JAEMGP010000002">
    <property type="protein sequence ID" value="KAG5213018.1"/>
    <property type="molecule type" value="Genomic_DNA"/>
</dbReference>
<reference evidence="2 3" key="1">
    <citation type="submission" date="2020-12" db="EMBL/GenBank/DDBJ databases">
        <title>De novo assembly of Tibetan sheep genome.</title>
        <authorList>
            <person name="Li X."/>
        </authorList>
    </citation>
    <scope>NUCLEOTIDE SEQUENCE [LARGE SCALE GENOMIC DNA]</scope>
    <source>
        <tissue evidence="2">Heart</tissue>
    </source>
</reference>
<dbReference type="AlphaFoldDB" id="A0A836ALU9"/>
<proteinExistence type="predicted"/>
<comment type="caution">
    <text evidence="2">The sequence shown here is derived from an EMBL/GenBank/DDBJ whole genome shotgun (WGS) entry which is preliminary data.</text>
</comment>
<sequence length="59" mass="6286">MVWLLETTCCDSCPKPAHSSALCAHLLPAQLYPAHPGPETISLTAFTQPTCEPCIPSCC</sequence>
<evidence type="ECO:0000313" key="3">
    <source>
        <dbReference type="Proteomes" id="UP000664991"/>
    </source>
</evidence>
<evidence type="ECO:0000256" key="1">
    <source>
        <dbReference type="ARBA" id="ARBA00022744"/>
    </source>
</evidence>
<dbReference type="GO" id="GO:0005198">
    <property type="term" value="F:structural molecule activity"/>
    <property type="evidence" value="ECO:0007669"/>
    <property type="project" value="InterPro"/>
</dbReference>
<dbReference type="GO" id="GO:0005829">
    <property type="term" value="C:cytosol"/>
    <property type="evidence" value="ECO:0007669"/>
    <property type="project" value="UniProtKB-ARBA"/>
</dbReference>
<organism evidence="2 3">
    <name type="scientific">Ovis aries</name>
    <name type="common">Sheep</name>
    <dbReference type="NCBI Taxonomy" id="9940"/>
    <lineage>
        <taxon>Eukaryota</taxon>
        <taxon>Metazoa</taxon>
        <taxon>Chordata</taxon>
        <taxon>Craniata</taxon>
        <taxon>Vertebrata</taxon>
        <taxon>Euteleostomi</taxon>
        <taxon>Mammalia</taxon>
        <taxon>Eutheria</taxon>
        <taxon>Laurasiatheria</taxon>
        <taxon>Artiodactyla</taxon>
        <taxon>Ruminantia</taxon>
        <taxon>Pecora</taxon>
        <taxon>Bovidae</taxon>
        <taxon>Caprinae</taxon>
        <taxon>Ovis</taxon>
    </lineage>
</organism>
<dbReference type="Pfam" id="PF04579">
    <property type="entry name" value="Keratin_matx"/>
    <property type="match status" value="1"/>
</dbReference>
<protein>
    <submittedName>
        <fullName evidence="2">Uncharacterized protein</fullName>
    </submittedName>
</protein>
<dbReference type="GO" id="GO:0045095">
    <property type="term" value="C:keratin filament"/>
    <property type="evidence" value="ECO:0007669"/>
    <property type="project" value="InterPro"/>
</dbReference>
<name>A0A836ALU9_SHEEP</name>
<evidence type="ECO:0000313" key="2">
    <source>
        <dbReference type="EMBL" id="KAG5213018.1"/>
    </source>
</evidence>